<dbReference type="EMBL" id="CP002098">
    <property type="protein sequence ID" value="ADM28324.1"/>
    <property type="molecule type" value="Genomic_DNA"/>
</dbReference>
<comment type="subcellular location">
    <subcellularLocation>
        <location evidence="2">Cytoplasm</location>
    </subcellularLocation>
    <subcellularLocation>
        <location evidence="1">Membrane</location>
    </subcellularLocation>
</comment>
<dbReference type="InterPro" id="IPR027417">
    <property type="entry name" value="P-loop_NTPase"/>
</dbReference>
<keyword evidence="4" id="KW-0547">Nucleotide-binding</keyword>
<dbReference type="PANTHER" id="PTHR23074">
    <property type="entry name" value="AAA DOMAIN-CONTAINING"/>
    <property type="match status" value="1"/>
</dbReference>
<accession>E0SQZ4</accession>
<gene>
    <name evidence="8" type="ordered locus">Igag_1522</name>
</gene>
<dbReference type="Gene3D" id="1.10.8.60">
    <property type="match status" value="1"/>
</dbReference>
<dbReference type="GO" id="GO:0016887">
    <property type="term" value="F:ATP hydrolysis activity"/>
    <property type="evidence" value="ECO:0007669"/>
    <property type="project" value="InterPro"/>
</dbReference>
<keyword evidence="5" id="KW-0067">ATP-binding</keyword>
<feature type="domain" description="MIT" evidence="7">
    <location>
        <begin position="4"/>
        <end position="81"/>
    </location>
</feature>
<dbReference type="SUPFAM" id="SSF52540">
    <property type="entry name" value="P-loop containing nucleoside triphosphate hydrolases"/>
    <property type="match status" value="1"/>
</dbReference>
<evidence type="ECO:0000256" key="3">
    <source>
        <dbReference type="ARBA" id="ARBA00022490"/>
    </source>
</evidence>
<dbReference type="GO" id="GO:0016020">
    <property type="term" value="C:membrane"/>
    <property type="evidence" value="ECO:0007669"/>
    <property type="project" value="UniProtKB-SubCell"/>
</dbReference>
<dbReference type="SMART" id="SM00745">
    <property type="entry name" value="MIT"/>
    <property type="match status" value="1"/>
</dbReference>
<keyword evidence="9" id="KW-1185">Reference proteome</keyword>
<dbReference type="Pfam" id="PF17862">
    <property type="entry name" value="AAA_lid_3"/>
    <property type="match status" value="1"/>
</dbReference>
<dbReference type="KEGG" id="iag:Igag_1522"/>
<dbReference type="Pfam" id="PF00004">
    <property type="entry name" value="AAA"/>
    <property type="match status" value="1"/>
</dbReference>
<dbReference type="SMART" id="SM00382">
    <property type="entry name" value="AAA"/>
    <property type="match status" value="1"/>
</dbReference>
<protein>
    <submittedName>
        <fullName evidence="8">AAA ATPase central domain protein</fullName>
    </submittedName>
</protein>
<dbReference type="InterPro" id="IPR007330">
    <property type="entry name" value="MIT_dom"/>
</dbReference>
<evidence type="ECO:0000313" key="9">
    <source>
        <dbReference type="Proteomes" id="UP000001304"/>
    </source>
</evidence>
<name>E0SQZ4_IGNAA</name>
<dbReference type="SUPFAM" id="SSF116846">
    <property type="entry name" value="MIT domain"/>
    <property type="match status" value="1"/>
</dbReference>
<dbReference type="STRING" id="583356.Igag_1522"/>
<dbReference type="PANTHER" id="PTHR23074:SF83">
    <property type="entry name" value="VACUOLAR PROTEIN SORTING-ASSOCIATED PROTEIN 4A"/>
    <property type="match status" value="1"/>
</dbReference>
<evidence type="ECO:0000256" key="2">
    <source>
        <dbReference type="ARBA" id="ARBA00004496"/>
    </source>
</evidence>
<dbReference type="InterPro" id="IPR036181">
    <property type="entry name" value="MIT_dom_sf"/>
</dbReference>
<dbReference type="HOGENOM" id="CLU_000688_21_2_2"/>
<dbReference type="GO" id="GO:0005524">
    <property type="term" value="F:ATP binding"/>
    <property type="evidence" value="ECO:0007669"/>
    <property type="project" value="UniProtKB-KW"/>
</dbReference>
<dbReference type="InterPro" id="IPR003959">
    <property type="entry name" value="ATPase_AAA_core"/>
</dbReference>
<dbReference type="InterPro" id="IPR015415">
    <property type="entry name" value="Spast_Vps4_C"/>
</dbReference>
<proteinExistence type="predicted"/>
<feature type="domain" description="AAA+ ATPase" evidence="6">
    <location>
        <begin position="142"/>
        <end position="281"/>
    </location>
</feature>
<reference evidence="8 9" key="1">
    <citation type="journal article" date="2010" name="Stand. Genomic Sci.">
        <title>Complete genome sequence of Ignisphaera aggregans type strain (AQ1.S1).</title>
        <authorList>
            <person name="Goker M."/>
            <person name="Held B."/>
            <person name="Lapidus A."/>
            <person name="Nolan M."/>
            <person name="Spring S."/>
            <person name="Yasawong M."/>
            <person name="Lucas S."/>
            <person name="Glavina Del Rio T."/>
            <person name="Tice H."/>
            <person name="Cheng J.F."/>
            <person name="Goodwin L."/>
            <person name="Tapia R."/>
            <person name="Pitluck S."/>
            <person name="Liolios K."/>
            <person name="Ivanova N."/>
            <person name="Mavromatis K."/>
            <person name="Mikhailova N."/>
            <person name="Pati A."/>
            <person name="Chen A."/>
            <person name="Palaniappan K."/>
            <person name="Brambilla E."/>
            <person name="Land M."/>
            <person name="Hauser L."/>
            <person name="Chang Y.J."/>
            <person name="Jeffries C.D."/>
            <person name="Brettin T."/>
            <person name="Detter J.C."/>
            <person name="Han C."/>
            <person name="Rohde M."/>
            <person name="Sikorski J."/>
            <person name="Woyke T."/>
            <person name="Bristow J."/>
            <person name="Eisen J.A."/>
            <person name="Markowitz V."/>
            <person name="Hugenholtz P."/>
            <person name="Kyrpides N.C."/>
            <person name="Klenk H.P."/>
        </authorList>
    </citation>
    <scope>NUCLEOTIDE SEQUENCE [LARGE SCALE GENOMIC DNA]</scope>
    <source>
        <strain evidence="9">DSM 17230 / JCM 13409 / AQ1.S1</strain>
    </source>
</reference>
<dbReference type="FunFam" id="3.40.50.300:FF:001054">
    <property type="entry name" value="ATPase, AAA family, putative"/>
    <property type="match status" value="1"/>
</dbReference>
<evidence type="ECO:0000256" key="1">
    <source>
        <dbReference type="ARBA" id="ARBA00004370"/>
    </source>
</evidence>
<dbReference type="Gene3D" id="3.40.50.300">
    <property type="entry name" value="P-loop containing nucleotide triphosphate hydrolases"/>
    <property type="match status" value="1"/>
</dbReference>
<evidence type="ECO:0000256" key="4">
    <source>
        <dbReference type="ARBA" id="ARBA00022741"/>
    </source>
</evidence>
<dbReference type="InterPro" id="IPR050304">
    <property type="entry name" value="MT-severing_AAA_ATPase"/>
</dbReference>
<evidence type="ECO:0000259" key="7">
    <source>
        <dbReference type="SMART" id="SM00745"/>
    </source>
</evidence>
<evidence type="ECO:0000313" key="8">
    <source>
        <dbReference type="EMBL" id="ADM28324.1"/>
    </source>
</evidence>
<dbReference type="InterPro" id="IPR041569">
    <property type="entry name" value="AAA_lid_3"/>
</dbReference>
<evidence type="ECO:0000256" key="5">
    <source>
        <dbReference type="ARBA" id="ARBA00022840"/>
    </source>
</evidence>
<dbReference type="AlphaFoldDB" id="E0SQZ4"/>
<dbReference type="InterPro" id="IPR003593">
    <property type="entry name" value="AAA+_ATPase"/>
</dbReference>
<dbReference type="Gene3D" id="1.20.58.80">
    <property type="entry name" value="Phosphotransferase system, lactose/cellobiose-type IIA subunit"/>
    <property type="match status" value="1"/>
</dbReference>
<dbReference type="BioCyc" id="IAGG583356:GHAH-1513-MONOMER"/>
<dbReference type="GO" id="GO:0005737">
    <property type="term" value="C:cytoplasm"/>
    <property type="evidence" value="ECO:0007669"/>
    <property type="project" value="UniProtKB-SubCell"/>
</dbReference>
<organism evidence="8 9">
    <name type="scientific">Ignisphaera aggregans (strain DSM 17230 / JCM 13409 / AQ1.S1)</name>
    <dbReference type="NCBI Taxonomy" id="583356"/>
    <lineage>
        <taxon>Archaea</taxon>
        <taxon>Thermoproteota</taxon>
        <taxon>Thermoprotei</taxon>
        <taxon>Desulfurococcales</taxon>
        <taxon>Desulfurococcaceae</taxon>
        <taxon>Ignisphaera</taxon>
    </lineage>
</organism>
<sequence length="382" mass="43777">MSSKEYLEALARKYLNEALINERTGNKIDAAKNYRKAAEIMMRIFEYYRNSPMSDMYRNIAESYIKRAQELEEESKESISIGSGNRDEINTTNLEEAVKSYIVVEKPNIRFEDIVGLDEAKQAIMDSIIYPVKRPDLFPLGWPRGILLYGPPGCGKTMLAAAVANEIDGIFMKIDASNIMSKWLGEAEKRIATIFRYARNVGEKKPVIIFIDEADSLLGAYEHEIGGEARVRNQLLEEIDGINEKGKKHFIYVIAATNKPWKFDIGFLRRFQKRIYIPPPDKEARKQLLEYYTKFIRLAPNVNLDEVAEKTEGYSASDIRDIVLEAYLRTIRELFKSGNINGEPRPVDMNDFIAVISKRKPSISKELVKLYEQWAQNYGATA</sequence>
<evidence type="ECO:0000259" key="6">
    <source>
        <dbReference type="SMART" id="SM00382"/>
    </source>
</evidence>
<keyword evidence="3" id="KW-0963">Cytoplasm</keyword>
<dbReference type="Pfam" id="PF09336">
    <property type="entry name" value="Vps4_C"/>
    <property type="match status" value="1"/>
</dbReference>
<dbReference type="Proteomes" id="UP000001304">
    <property type="component" value="Chromosome"/>
</dbReference>